<gene>
    <name evidence="3" type="ORF">F0357_06275</name>
</gene>
<evidence type="ECO:0000256" key="1">
    <source>
        <dbReference type="ARBA" id="ARBA00009981"/>
    </source>
</evidence>
<dbReference type="Pfam" id="PF02604">
    <property type="entry name" value="PhdYeFM_antitox"/>
    <property type="match status" value="1"/>
</dbReference>
<dbReference type="InterPro" id="IPR006442">
    <property type="entry name" value="Antitoxin_Phd/YefM"/>
</dbReference>
<evidence type="ECO:0000313" key="4">
    <source>
        <dbReference type="Proteomes" id="UP000332515"/>
    </source>
</evidence>
<protein>
    <recommendedName>
        <fullName evidence="2">Antitoxin</fullName>
    </recommendedName>
</protein>
<proteinExistence type="inferred from homology"/>
<dbReference type="InterPro" id="IPR036165">
    <property type="entry name" value="YefM-like_sf"/>
</dbReference>
<comment type="function">
    <text evidence="2">Antitoxin component of a type II toxin-antitoxin (TA) system.</text>
</comment>
<evidence type="ECO:0000313" key="3">
    <source>
        <dbReference type="EMBL" id="MQT12274.1"/>
    </source>
</evidence>
<dbReference type="RefSeq" id="WP_153479561.1">
    <property type="nucleotide sequence ID" value="NZ_VWNA01000001.1"/>
</dbReference>
<dbReference type="SUPFAM" id="SSF143120">
    <property type="entry name" value="YefM-like"/>
    <property type="match status" value="1"/>
</dbReference>
<organism evidence="3 4">
    <name type="scientific">Segnochrobactrum spirostomi</name>
    <dbReference type="NCBI Taxonomy" id="2608987"/>
    <lineage>
        <taxon>Bacteria</taxon>
        <taxon>Pseudomonadati</taxon>
        <taxon>Pseudomonadota</taxon>
        <taxon>Alphaproteobacteria</taxon>
        <taxon>Hyphomicrobiales</taxon>
        <taxon>Segnochrobactraceae</taxon>
        <taxon>Segnochrobactrum</taxon>
    </lineage>
</organism>
<name>A0A6A7Y037_9HYPH</name>
<dbReference type="Gene3D" id="3.40.1620.10">
    <property type="entry name" value="YefM-like domain"/>
    <property type="match status" value="1"/>
</dbReference>
<dbReference type="AlphaFoldDB" id="A0A6A7Y037"/>
<dbReference type="Proteomes" id="UP000332515">
    <property type="component" value="Unassembled WGS sequence"/>
</dbReference>
<dbReference type="NCBIfam" id="TIGR01552">
    <property type="entry name" value="phd_fam"/>
    <property type="match status" value="1"/>
</dbReference>
<sequence>MKAFSFSDLNRRSGEVLDAALAEPVSLNKRGRPRIVMLPLEHYERLKDLARHQDEPTAFTLETAPQEDIANLAAGFQDILDSEDDERR</sequence>
<accession>A0A6A7Y037</accession>
<comment type="caution">
    <text evidence="3">The sequence shown here is derived from an EMBL/GenBank/DDBJ whole genome shotgun (WGS) entry which is preliminary data.</text>
</comment>
<evidence type="ECO:0000256" key="2">
    <source>
        <dbReference type="RuleBase" id="RU362080"/>
    </source>
</evidence>
<reference evidence="3 4" key="1">
    <citation type="submission" date="2019-09" db="EMBL/GenBank/DDBJ databases">
        <title>Segnochrobactrum spirostomi gen. nov., sp. nov., isolated from the ciliate Spirostomum cf. yagiui and description of a novel family, Segnochrobactraceae fam. nov. within the order Rhizobiales of the class Alphaproteobacteria.</title>
        <authorList>
            <person name="Akter S."/>
            <person name="Shazib S.U.A."/>
            <person name="Shin M.K."/>
        </authorList>
    </citation>
    <scope>NUCLEOTIDE SEQUENCE [LARGE SCALE GENOMIC DNA]</scope>
    <source>
        <strain evidence="3 4">Sp-1</strain>
    </source>
</reference>
<comment type="similarity">
    <text evidence="1 2">Belongs to the phD/YefM antitoxin family.</text>
</comment>
<dbReference type="EMBL" id="VWNA01000001">
    <property type="protein sequence ID" value="MQT12274.1"/>
    <property type="molecule type" value="Genomic_DNA"/>
</dbReference>
<keyword evidence="4" id="KW-1185">Reference proteome</keyword>